<dbReference type="Pfam" id="PF02574">
    <property type="entry name" value="S-methyl_trans"/>
    <property type="match status" value="1"/>
</dbReference>
<name>A0ABS2EPW6_9LACO</name>
<proteinExistence type="predicted"/>
<feature type="binding site" evidence="5">
    <location>
        <position position="289"/>
    </location>
    <ligand>
        <name>Zn(2+)</name>
        <dbReference type="ChEBI" id="CHEBI:29105"/>
    </ligand>
</feature>
<dbReference type="GO" id="GO:0008168">
    <property type="term" value="F:methyltransferase activity"/>
    <property type="evidence" value="ECO:0007669"/>
    <property type="project" value="UniProtKB-KW"/>
</dbReference>
<keyword evidence="8" id="KW-1185">Reference proteome</keyword>
<dbReference type="PANTHER" id="PTHR46015:SF1">
    <property type="entry name" value="HOMOCYSTEINE S-METHYLTRANSFERASE-LIKE ISOFORM 1"/>
    <property type="match status" value="1"/>
</dbReference>
<accession>A0ABS2EPW6</accession>
<feature type="binding site" evidence="5">
    <location>
        <position position="223"/>
    </location>
    <ligand>
        <name>Zn(2+)</name>
        <dbReference type="ChEBI" id="CHEBI:29105"/>
    </ligand>
</feature>
<dbReference type="PROSITE" id="PS50970">
    <property type="entry name" value="HCY"/>
    <property type="match status" value="1"/>
</dbReference>
<dbReference type="NCBIfam" id="NF007020">
    <property type="entry name" value="PRK09485.1"/>
    <property type="match status" value="1"/>
</dbReference>
<dbReference type="SUPFAM" id="SSF82282">
    <property type="entry name" value="Homocysteine S-methyltransferase"/>
    <property type="match status" value="1"/>
</dbReference>
<comment type="cofactor">
    <cofactor evidence="5">
        <name>Zn(2+)</name>
        <dbReference type="ChEBI" id="CHEBI:29105"/>
    </cofactor>
</comment>
<organism evidence="7 8">
    <name type="scientific">Limosilactobacillus alvi</name>
    <dbReference type="NCBI Taxonomy" id="990412"/>
    <lineage>
        <taxon>Bacteria</taxon>
        <taxon>Bacillati</taxon>
        <taxon>Bacillota</taxon>
        <taxon>Bacilli</taxon>
        <taxon>Lactobacillales</taxon>
        <taxon>Lactobacillaceae</taxon>
        <taxon>Limosilactobacillus</taxon>
    </lineage>
</organism>
<keyword evidence="1 5" id="KW-0489">Methyltransferase</keyword>
<evidence type="ECO:0000256" key="2">
    <source>
        <dbReference type="ARBA" id="ARBA00022679"/>
    </source>
</evidence>
<dbReference type="EMBL" id="JACJJQ010000035">
    <property type="protein sequence ID" value="MBM6754549.1"/>
    <property type="molecule type" value="Genomic_DNA"/>
</dbReference>
<sequence>MTIQALFKQPLVVLDGAMSTPLEAMGVDTNNPLWTAAALRDQPGKVQMVHRNYLKAGAQLNITNTYQANVPAFVETGMTEGEAKDLIQRAVRLAQAARDDFQAATGKETYVAGSVGPYGAYLADGSEYRGDYDLTAAEYQAFHRTRIKELVTAGVDCLAIETQPKLAEVTAILRMLKTEFPQTFAYVSFSLHDPQTISEGTALADAVKAVSDFDQVLAVGVNCIPLEWVTPAIRTVKTAATKPIIVYPNSGAKYDPQTKTWANPDNGPGFAELVADWIAAGANIIGGCCTTMPKDIQAVADAVKEKR</sequence>
<feature type="domain" description="Hcy-binding" evidence="6">
    <location>
        <begin position="1"/>
        <end position="303"/>
    </location>
</feature>
<keyword evidence="4 5" id="KW-0862">Zinc</keyword>
<comment type="caution">
    <text evidence="7">The sequence shown here is derived from an EMBL/GenBank/DDBJ whole genome shotgun (WGS) entry which is preliminary data.</text>
</comment>
<keyword evidence="3 5" id="KW-0479">Metal-binding</keyword>
<feature type="binding site" evidence="5">
    <location>
        <position position="288"/>
    </location>
    <ligand>
        <name>Zn(2+)</name>
        <dbReference type="ChEBI" id="CHEBI:29105"/>
    </ligand>
</feature>
<dbReference type="EC" id="2.1.1.10" evidence="7"/>
<evidence type="ECO:0000259" key="6">
    <source>
        <dbReference type="PROSITE" id="PS50970"/>
    </source>
</evidence>
<evidence type="ECO:0000256" key="3">
    <source>
        <dbReference type="ARBA" id="ARBA00022723"/>
    </source>
</evidence>
<dbReference type="GO" id="GO:0032259">
    <property type="term" value="P:methylation"/>
    <property type="evidence" value="ECO:0007669"/>
    <property type="project" value="UniProtKB-KW"/>
</dbReference>
<gene>
    <name evidence="7" type="primary">mmuM</name>
    <name evidence="7" type="ORF">H5993_07240</name>
</gene>
<protein>
    <submittedName>
        <fullName evidence="7">Homocysteine S-methyltransferase</fullName>
        <ecNumber evidence="7">2.1.1.10</ecNumber>
    </submittedName>
</protein>
<dbReference type="Gene3D" id="3.20.20.330">
    <property type="entry name" value="Homocysteine-binding-like domain"/>
    <property type="match status" value="1"/>
</dbReference>
<dbReference type="Proteomes" id="UP000776629">
    <property type="component" value="Unassembled WGS sequence"/>
</dbReference>
<reference evidence="7 8" key="1">
    <citation type="journal article" date="2021" name="Sci. Rep.">
        <title>The distribution of antibiotic resistance genes in chicken gut microbiota commensals.</title>
        <authorList>
            <person name="Juricova H."/>
            <person name="Matiasovicova J."/>
            <person name="Kubasova T."/>
            <person name="Cejkova D."/>
            <person name="Rychlik I."/>
        </authorList>
    </citation>
    <scope>NUCLEOTIDE SEQUENCE [LARGE SCALE GENOMIC DNA]</scope>
    <source>
        <strain evidence="7 8">An810</strain>
    </source>
</reference>
<dbReference type="PIRSF" id="PIRSF037505">
    <property type="entry name" value="Betaine_HMT"/>
    <property type="match status" value="1"/>
</dbReference>
<dbReference type="InterPro" id="IPR017226">
    <property type="entry name" value="BHMT-like"/>
</dbReference>
<dbReference type="PANTHER" id="PTHR46015">
    <property type="entry name" value="ZGC:172121"/>
    <property type="match status" value="1"/>
</dbReference>
<dbReference type="InterPro" id="IPR003726">
    <property type="entry name" value="HCY_dom"/>
</dbReference>
<evidence type="ECO:0000256" key="1">
    <source>
        <dbReference type="ARBA" id="ARBA00022603"/>
    </source>
</evidence>
<evidence type="ECO:0000256" key="4">
    <source>
        <dbReference type="ARBA" id="ARBA00022833"/>
    </source>
</evidence>
<evidence type="ECO:0000313" key="8">
    <source>
        <dbReference type="Proteomes" id="UP000776629"/>
    </source>
</evidence>
<evidence type="ECO:0000313" key="7">
    <source>
        <dbReference type="EMBL" id="MBM6754549.1"/>
    </source>
</evidence>
<dbReference type="InterPro" id="IPR036589">
    <property type="entry name" value="HCY_dom_sf"/>
</dbReference>
<evidence type="ECO:0000256" key="5">
    <source>
        <dbReference type="PROSITE-ProRule" id="PRU00333"/>
    </source>
</evidence>
<keyword evidence="2 5" id="KW-0808">Transferase</keyword>
<dbReference type="RefSeq" id="WP_204776826.1">
    <property type="nucleotide sequence ID" value="NZ_JACJJQ010000035.1"/>
</dbReference>
<dbReference type="InterPro" id="IPR051486">
    <property type="entry name" value="Hcy_S-methyltransferase"/>
</dbReference>